<keyword evidence="5" id="KW-1185">Reference proteome</keyword>
<dbReference type="Pfam" id="PF03981">
    <property type="entry name" value="Ubiq_cyt_C_chap"/>
    <property type="match status" value="1"/>
</dbReference>
<dbReference type="InterPro" id="IPR050126">
    <property type="entry name" value="Ap4A_hydrolase"/>
</dbReference>
<evidence type="ECO:0000313" key="5">
    <source>
        <dbReference type="Proteomes" id="UP000192596"/>
    </source>
</evidence>
<accession>A0A1V8SFV7</accession>
<dbReference type="EMBL" id="NAJO01000049">
    <property type="protein sequence ID" value="OQN98034.1"/>
    <property type="molecule type" value="Genomic_DNA"/>
</dbReference>
<dbReference type="CDD" id="cd00144">
    <property type="entry name" value="MPP_PPP_family"/>
    <property type="match status" value="1"/>
</dbReference>
<dbReference type="SUPFAM" id="SSF56300">
    <property type="entry name" value="Metallo-dependent phosphatases"/>
    <property type="match status" value="1"/>
</dbReference>
<proteinExistence type="predicted"/>
<dbReference type="InParanoid" id="A0A1V8SFV7"/>
<dbReference type="SUPFAM" id="SSF82199">
    <property type="entry name" value="SET domain"/>
    <property type="match status" value="1"/>
</dbReference>
<feature type="domain" description="Calcineurin-like phosphoesterase" evidence="2">
    <location>
        <begin position="588"/>
        <end position="752"/>
    </location>
</feature>
<comment type="caution">
    <text evidence="4">The sequence shown here is derived from an EMBL/GenBank/DDBJ whole genome shotgun (WGS) entry which is preliminary data.</text>
</comment>
<dbReference type="Gene3D" id="3.60.21.10">
    <property type="match status" value="1"/>
</dbReference>
<evidence type="ECO:0000256" key="1">
    <source>
        <dbReference type="SAM" id="MobiDB-lite"/>
    </source>
</evidence>
<dbReference type="GO" id="GO:0006798">
    <property type="term" value="P:polyphosphate catabolic process"/>
    <property type="evidence" value="ECO:0007669"/>
    <property type="project" value="TreeGrafter"/>
</dbReference>
<name>A0A1V8SFV7_9PEZI</name>
<feature type="compositionally biased region" description="Basic residues" evidence="1">
    <location>
        <begin position="13"/>
        <end position="25"/>
    </location>
</feature>
<protein>
    <submittedName>
        <fullName evidence="4">Uncharacterized protein</fullName>
    </submittedName>
</protein>
<feature type="region of interest" description="Disordered" evidence="1">
    <location>
        <begin position="1"/>
        <end position="66"/>
    </location>
</feature>
<dbReference type="STRING" id="1507870.A0A1V8SFV7"/>
<feature type="domain" description="Ubiquinol-cytochrome c chaperone" evidence="3">
    <location>
        <begin position="135"/>
        <end position="273"/>
    </location>
</feature>
<dbReference type="AlphaFoldDB" id="A0A1V8SFV7"/>
<dbReference type="Proteomes" id="UP000192596">
    <property type="component" value="Unassembled WGS sequence"/>
</dbReference>
<organism evidence="4 5">
    <name type="scientific">Cryoendolithus antarcticus</name>
    <dbReference type="NCBI Taxonomy" id="1507870"/>
    <lineage>
        <taxon>Eukaryota</taxon>
        <taxon>Fungi</taxon>
        <taxon>Dikarya</taxon>
        <taxon>Ascomycota</taxon>
        <taxon>Pezizomycotina</taxon>
        <taxon>Dothideomycetes</taxon>
        <taxon>Dothideomycetidae</taxon>
        <taxon>Cladosporiales</taxon>
        <taxon>Cladosporiaceae</taxon>
        <taxon>Cryoendolithus</taxon>
    </lineage>
</organism>
<dbReference type="PANTHER" id="PTHR42850:SF4">
    <property type="entry name" value="ZINC-DEPENDENT ENDOPOLYPHOSPHATASE"/>
    <property type="match status" value="1"/>
</dbReference>
<evidence type="ECO:0000259" key="3">
    <source>
        <dbReference type="Pfam" id="PF03981"/>
    </source>
</evidence>
<dbReference type="OrthoDB" id="10267127at2759"/>
<dbReference type="Gene3D" id="2.170.270.10">
    <property type="entry name" value="SET domain"/>
    <property type="match status" value="1"/>
</dbReference>
<sequence>MSTSNATSTVVRSLRHQLFRQHRQPRPSVRAIHASQSRSAAPDLPVFKAPKPITPPPPGPSSTQSKLIASLRDSPALRSTTEPYVAYGATEDLFKVCASTCNYTVESHPAPKNDKGEDVGQGTGWWFETRAAGGLELPVTFNIWAQVMFLHMYIITTRLRAFPKEHVRIWEQNLLDHFFYAAEDRMAMYHGMAAKGVRNKYLKDFWQQWRGTLLSYDEGLVKGDAVLAAAVWRNIWQASEDADIVDISAVVAYLRQEIARMGRVTDAQVTAAAVSFGSPAEVVEPFGDTRSPWMAKAFTEGDLAPLREEAKARDYYHVRASSAMATQDPKKFYATWPGSTAQRVIPRVRRIDKHECKVSEFSEAMRNKTHRIPCVRYAGPRNVAEAVWTADTDICEHCSTAISSQAQSRRCYDAWKRAVTVNDRAGLEIRGSNGVMGYGVWTGPTTTLVANQCVGEYLGQLRSERNSRGLAYNYPLKRGKAIIEGSRAANWTRFINSSCYDADEHEELGCCDLENENSVPNILISSRGRRMIPSLVEDYELVEGFRLRQNGTYSIAKGGQWKHGGAKIQFLPTQLLPGGEGDAHGKRRLVFVGDIHGCRKELLSLLEAVHFDATNDHLIATGDVISKGPDSAGVLDELIRLHATSVRGNHEDRILASAKSSDVASEDDAVNVLRSNKAKEDRKLIKHFKKRHFAYLERMPLILRIPALPLALRPSAKKDSPLAEEILVVHAGLVPDVPLEKQDPYFVMNMRSLTGKSHTPSSEHATGKKRKGERFRPWIDIWNWYAEHLFKGKSLSGLDADGGMHGADKAWLQNTKTSLESIMSTVTGRKHHEHSPKPQVVVYGHDSKVGLSLKRWTKGLDSGCVSGGHLTAMVLDARGRTEIVSAKCEEYW</sequence>
<dbReference type="InterPro" id="IPR046341">
    <property type="entry name" value="SET_dom_sf"/>
</dbReference>
<dbReference type="GO" id="GO:0005737">
    <property type="term" value="C:cytoplasm"/>
    <property type="evidence" value="ECO:0007669"/>
    <property type="project" value="TreeGrafter"/>
</dbReference>
<dbReference type="InterPro" id="IPR029052">
    <property type="entry name" value="Metallo-depent_PP-like"/>
</dbReference>
<dbReference type="PANTHER" id="PTHR42850">
    <property type="entry name" value="METALLOPHOSPHOESTERASE"/>
    <property type="match status" value="1"/>
</dbReference>
<gene>
    <name evidence="4" type="ORF">B0A48_16341</name>
</gene>
<evidence type="ECO:0000259" key="2">
    <source>
        <dbReference type="Pfam" id="PF00149"/>
    </source>
</evidence>
<dbReference type="Pfam" id="PF00149">
    <property type="entry name" value="Metallophos"/>
    <property type="match status" value="1"/>
</dbReference>
<dbReference type="GO" id="GO:0000298">
    <property type="term" value="F:endopolyphosphatase activity"/>
    <property type="evidence" value="ECO:0007669"/>
    <property type="project" value="TreeGrafter"/>
</dbReference>
<dbReference type="InterPro" id="IPR021150">
    <property type="entry name" value="Ubiq_cyt_c_chap"/>
</dbReference>
<feature type="compositionally biased region" description="Polar residues" evidence="1">
    <location>
        <begin position="1"/>
        <end position="11"/>
    </location>
</feature>
<reference evidence="5" key="1">
    <citation type="submission" date="2017-03" db="EMBL/GenBank/DDBJ databases">
        <title>Genomes of endolithic fungi from Antarctica.</title>
        <authorList>
            <person name="Coleine C."/>
            <person name="Masonjones S."/>
            <person name="Stajich J.E."/>
        </authorList>
    </citation>
    <scope>NUCLEOTIDE SEQUENCE [LARGE SCALE GENOMIC DNA]</scope>
    <source>
        <strain evidence="5">CCFEE 5527</strain>
    </source>
</reference>
<dbReference type="InterPro" id="IPR004843">
    <property type="entry name" value="Calcineurin-like_PHP"/>
</dbReference>
<evidence type="ECO:0000313" key="4">
    <source>
        <dbReference type="EMBL" id="OQN98034.1"/>
    </source>
</evidence>
<dbReference type="GO" id="GO:0016791">
    <property type="term" value="F:phosphatase activity"/>
    <property type="evidence" value="ECO:0007669"/>
    <property type="project" value="TreeGrafter"/>
</dbReference>